<dbReference type="GO" id="GO:0005506">
    <property type="term" value="F:iron ion binding"/>
    <property type="evidence" value="ECO:0007669"/>
    <property type="project" value="InterPro"/>
</dbReference>
<dbReference type="PANTHER" id="PTHR47955:SF18">
    <property type="entry name" value="CYTOCHROME P450 71A1-LIKE"/>
    <property type="match status" value="1"/>
</dbReference>
<dbReference type="GO" id="GO:0020037">
    <property type="term" value="F:heme binding"/>
    <property type="evidence" value="ECO:0007669"/>
    <property type="project" value="InterPro"/>
</dbReference>
<dbReference type="OrthoDB" id="2789670at2759"/>
<evidence type="ECO:0000256" key="2">
    <source>
        <dbReference type="ARBA" id="ARBA00022723"/>
    </source>
</evidence>
<dbReference type="InterPro" id="IPR036396">
    <property type="entry name" value="Cyt_P450_sf"/>
</dbReference>
<dbReference type="SUPFAM" id="SSF48264">
    <property type="entry name" value="Cytochrome P450"/>
    <property type="match status" value="1"/>
</dbReference>
<gene>
    <name evidence="4" type="ORF">HHK36_024333</name>
</gene>
<dbReference type="GO" id="GO:0016705">
    <property type="term" value="F:oxidoreductase activity, acting on paired donors, with incorporation or reduction of molecular oxygen"/>
    <property type="evidence" value="ECO:0007669"/>
    <property type="project" value="InterPro"/>
</dbReference>
<evidence type="ECO:0000313" key="5">
    <source>
        <dbReference type="Proteomes" id="UP000655225"/>
    </source>
</evidence>
<dbReference type="InterPro" id="IPR001128">
    <property type="entry name" value="Cyt_P450"/>
</dbReference>
<organism evidence="4 5">
    <name type="scientific">Tetracentron sinense</name>
    <name type="common">Spur-leaf</name>
    <dbReference type="NCBI Taxonomy" id="13715"/>
    <lineage>
        <taxon>Eukaryota</taxon>
        <taxon>Viridiplantae</taxon>
        <taxon>Streptophyta</taxon>
        <taxon>Embryophyta</taxon>
        <taxon>Tracheophyta</taxon>
        <taxon>Spermatophyta</taxon>
        <taxon>Magnoliopsida</taxon>
        <taxon>Trochodendrales</taxon>
        <taxon>Trochodendraceae</taxon>
        <taxon>Tetracentron</taxon>
    </lineage>
</organism>
<protein>
    <submittedName>
        <fullName evidence="4">Uncharacterized protein</fullName>
    </submittedName>
</protein>
<name>A0A834YJ83_TETSI</name>
<dbReference type="PANTHER" id="PTHR47955">
    <property type="entry name" value="CYTOCHROME P450 FAMILY 71 PROTEIN"/>
    <property type="match status" value="1"/>
</dbReference>
<evidence type="ECO:0000256" key="3">
    <source>
        <dbReference type="ARBA" id="ARBA00023004"/>
    </source>
</evidence>
<accession>A0A834YJ83</accession>
<dbReference type="Pfam" id="PF00067">
    <property type="entry name" value="p450"/>
    <property type="match status" value="1"/>
</dbReference>
<comment type="caution">
    <text evidence="4">The sequence shown here is derived from an EMBL/GenBank/DDBJ whole genome shotgun (WGS) entry which is preliminary data.</text>
</comment>
<dbReference type="Gene3D" id="1.10.630.10">
    <property type="entry name" value="Cytochrome P450"/>
    <property type="match status" value="1"/>
</dbReference>
<evidence type="ECO:0000313" key="4">
    <source>
        <dbReference type="EMBL" id="KAF8389814.1"/>
    </source>
</evidence>
<dbReference type="OMA" id="GEAENDH"/>
<keyword evidence="3" id="KW-0408">Iron</keyword>
<dbReference type="EMBL" id="JABCRI010000018">
    <property type="protein sequence ID" value="KAF8389814.1"/>
    <property type="molecule type" value="Genomic_DNA"/>
</dbReference>
<proteinExistence type="inferred from homology"/>
<dbReference type="GO" id="GO:0004497">
    <property type="term" value="F:monooxygenase activity"/>
    <property type="evidence" value="ECO:0007669"/>
    <property type="project" value="InterPro"/>
</dbReference>
<keyword evidence="2" id="KW-0479">Metal-binding</keyword>
<comment type="similarity">
    <text evidence="1">Belongs to the cytochrome P450 family.</text>
</comment>
<keyword evidence="5" id="KW-1185">Reference proteome</keyword>
<sequence>MGQVPYLLVSSAEMAREVTMTHDLVFASRPSLLGMRKFFYGCRDVGFSPYGEFWKRVRKISVLELLGANMVRSFQLIREEEVSSMIDKIGQSCSMATPVNLGMLLLTLTNNVICRAALGKRYEGGFTKLTREIVTLLGAFCVGDYYPWLRWVDILTGVDAKMESTAKEMNSFLDQVIEDHLVRKRDDNGSSHKDFVDILLQVQKDCVVDVPLTRDDIKAIALVLS</sequence>
<dbReference type="Proteomes" id="UP000655225">
    <property type="component" value="Unassembled WGS sequence"/>
</dbReference>
<evidence type="ECO:0000256" key="1">
    <source>
        <dbReference type="ARBA" id="ARBA00010617"/>
    </source>
</evidence>
<dbReference type="AlphaFoldDB" id="A0A834YJ83"/>
<reference evidence="4 5" key="1">
    <citation type="submission" date="2020-04" db="EMBL/GenBank/DDBJ databases">
        <title>Plant Genome Project.</title>
        <authorList>
            <person name="Zhang R.-G."/>
        </authorList>
    </citation>
    <scope>NUCLEOTIDE SEQUENCE [LARGE SCALE GENOMIC DNA]</scope>
    <source>
        <strain evidence="4">YNK0</strain>
        <tissue evidence="4">Leaf</tissue>
    </source>
</reference>